<dbReference type="InterPro" id="IPR036397">
    <property type="entry name" value="RNaseH_sf"/>
</dbReference>
<dbReference type="InterPro" id="IPR002156">
    <property type="entry name" value="RNaseH_domain"/>
</dbReference>
<dbReference type="PANTHER" id="PTHR33116">
    <property type="entry name" value="REVERSE TRANSCRIPTASE ZINC-BINDING DOMAIN-CONTAINING PROTEIN-RELATED-RELATED"/>
    <property type="match status" value="1"/>
</dbReference>
<dbReference type="AlphaFoldDB" id="A0AAV2DHF4"/>
<dbReference type="InterPro" id="IPR036691">
    <property type="entry name" value="Endo/exonu/phosph_ase_sf"/>
</dbReference>
<keyword evidence="1" id="KW-0472">Membrane</keyword>
<dbReference type="Pfam" id="PF13456">
    <property type="entry name" value="RVT_3"/>
    <property type="match status" value="1"/>
</dbReference>
<protein>
    <recommendedName>
        <fullName evidence="2">Reverse transcriptase domain-containing protein</fullName>
    </recommendedName>
</protein>
<feature type="domain" description="Reverse transcriptase" evidence="2">
    <location>
        <begin position="315"/>
        <end position="585"/>
    </location>
</feature>
<dbReference type="InterPro" id="IPR043502">
    <property type="entry name" value="DNA/RNA_pol_sf"/>
</dbReference>
<dbReference type="CDD" id="cd01650">
    <property type="entry name" value="RT_nLTR_like"/>
    <property type="match status" value="1"/>
</dbReference>
<evidence type="ECO:0000259" key="2">
    <source>
        <dbReference type="PROSITE" id="PS50878"/>
    </source>
</evidence>
<dbReference type="SUPFAM" id="SSF56672">
    <property type="entry name" value="DNA/RNA polymerases"/>
    <property type="match status" value="1"/>
</dbReference>
<dbReference type="InterPro" id="IPR000477">
    <property type="entry name" value="RT_dom"/>
</dbReference>
<dbReference type="Pfam" id="PF13966">
    <property type="entry name" value="zf-RVT"/>
    <property type="match status" value="1"/>
</dbReference>
<dbReference type="SUPFAM" id="SSF56219">
    <property type="entry name" value="DNase I-like"/>
    <property type="match status" value="1"/>
</dbReference>
<sequence>MEPFKEFVFNNELVDMDFKGPRFTWSNMQQGTRKILGRLDRGLCSLEWREIFEQATIHNEPMVGSDHCPMRVELFGNQGRRRATFRFDHRWPSYESCGDIIRSIWERGGNHQSCLDESRRELLVWSKSNVRNAAIRIKAIQARLQVILDFTRDPVMAEEERTLLADLNNLWNEEEIFWRQRSGIQWLKGGDKNSRFFHTSTILRSHQNKVVKLLDERNEWLVHQNELQDHCLSFFMDLFKKREERVDPGSFSDIPSVVDDMMNQDLCRPIDDEEVRRAVFDLGACKSPGPDGFPGLFYRNYWDTIGVQLCEEVKAFFIHSEMPEGWNDTHIVLTPKISNPERVSQFRPISCCNFRYKVISKIMTTRLKVWIPKLVTEMQSAFIGGRAIQDNIIIVHEVMHHFKNRPKGGKWEMMIKLDMKKAYDMVDWECLGNILKAMGFARQWCLWIKECVETVRFSVLFNGQPSQFFQPSRGIRQGDPLSPLLFILLTNALSFLISKGVQEGSLQGISLNPNCPRLTHVLFADDTILFGKASVTEALHIKKTMEIYGTMTGQVINCDKSAISFSHNTPDSIKQLVANCLGIPLASGLGKYLGVPTEWGRSKKEVFSVLISRMEKLGQAWKSLALSQAGKETLLKSVYQGYPTFLMSCFLLPKGTTRKMNSRLSAFFWGGDMEKKAIPWRKGSVLTAPKQEGGMGFKDFHQFNMALLAKQGWRILNGKEETWIKLLKGLYFPNGDFMEAGKGRKPSWIWSSICEAKSILKMGARKNMGSGRTISLENDPWIPGLPNFKLHPSDRQQLWAFQWIMDDGCEWNLDLIRQTCSIEEVEAIKRIPIGIDSADDEWVWHFEKSGIYTVKSGYHTFRESERNRLGTPNPNHPDCTSKAWKWLWSLSLPPKIISFIWRISRNAVATKRNLWFRRCSPSPLCSLCQLNEEDIWHCLFRCPHAARVWQVNHPSLPIPQDSTPVVMWLVAIFGSLPIVSIHAVVACLWAIWIARNERVFKGVIPRTAVTSANAVRDFNFWTTPPLVQSVHGTHSQHISDHSTLSLPPSSSQWEVHCDGSFRSESQVAAYGVIITNPHGQVVDGSAGTFFCSSAIVAEAKALLTAVRMAASLHGPASIFSDCKVLVDIIQDPQKVGPWQVRAWIQRIRFLLQTHIRLSLFFTPRSTNKSADWVAKEAANGSLPQEWIQVLDILNPIL</sequence>
<keyword evidence="4" id="KW-1185">Reference proteome</keyword>
<evidence type="ECO:0000256" key="1">
    <source>
        <dbReference type="SAM" id="Phobius"/>
    </source>
</evidence>
<dbReference type="GO" id="GO:0004523">
    <property type="term" value="F:RNA-DNA hybrid ribonuclease activity"/>
    <property type="evidence" value="ECO:0007669"/>
    <property type="project" value="InterPro"/>
</dbReference>
<proteinExistence type="predicted"/>
<dbReference type="EMBL" id="OZ034815">
    <property type="protein sequence ID" value="CAL1372526.1"/>
    <property type="molecule type" value="Genomic_DNA"/>
</dbReference>
<dbReference type="CDD" id="cd06222">
    <property type="entry name" value="RNase_H_like"/>
    <property type="match status" value="1"/>
</dbReference>
<dbReference type="Gene3D" id="3.30.420.10">
    <property type="entry name" value="Ribonuclease H-like superfamily/Ribonuclease H"/>
    <property type="match status" value="1"/>
</dbReference>
<dbReference type="InterPro" id="IPR026960">
    <property type="entry name" value="RVT-Znf"/>
</dbReference>
<evidence type="ECO:0000313" key="3">
    <source>
        <dbReference type="EMBL" id="CAL1372526.1"/>
    </source>
</evidence>
<reference evidence="3 4" key="1">
    <citation type="submission" date="2024-04" db="EMBL/GenBank/DDBJ databases">
        <authorList>
            <person name="Fracassetti M."/>
        </authorList>
    </citation>
    <scope>NUCLEOTIDE SEQUENCE [LARGE SCALE GENOMIC DNA]</scope>
</reference>
<dbReference type="PANTHER" id="PTHR33116:SF86">
    <property type="entry name" value="REVERSE TRANSCRIPTASE DOMAIN-CONTAINING PROTEIN"/>
    <property type="match status" value="1"/>
</dbReference>
<dbReference type="Pfam" id="PF00078">
    <property type="entry name" value="RVT_1"/>
    <property type="match status" value="1"/>
</dbReference>
<dbReference type="InterPro" id="IPR044730">
    <property type="entry name" value="RNase_H-like_dom_plant"/>
</dbReference>
<dbReference type="SUPFAM" id="SSF53098">
    <property type="entry name" value="Ribonuclease H-like"/>
    <property type="match status" value="1"/>
</dbReference>
<keyword evidence="1" id="KW-0812">Transmembrane</keyword>
<dbReference type="Proteomes" id="UP001497516">
    <property type="component" value="Chromosome 2"/>
</dbReference>
<organism evidence="3 4">
    <name type="scientific">Linum trigynum</name>
    <dbReference type="NCBI Taxonomy" id="586398"/>
    <lineage>
        <taxon>Eukaryota</taxon>
        <taxon>Viridiplantae</taxon>
        <taxon>Streptophyta</taxon>
        <taxon>Embryophyta</taxon>
        <taxon>Tracheophyta</taxon>
        <taxon>Spermatophyta</taxon>
        <taxon>Magnoliopsida</taxon>
        <taxon>eudicotyledons</taxon>
        <taxon>Gunneridae</taxon>
        <taxon>Pentapetalae</taxon>
        <taxon>rosids</taxon>
        <taxon>fabids</taxon>
        <taxon>Malpighiales</taxon>
        <taxon>Linaceae</taxon>
        <taxon>Linum</taxon>
    </lineage>
</organism>
<evidence type="ECO:0000313" key="4">
    <source>
        <dbReference type="Proteomes" id="UP001497516"/>
    </source>
</evidence>
<dbReference type="GO" id="GO:0003676">
    <property type="term" value="F:nucleic acid binding"/>
    <property type="evidence" value="ECO:0007669"/>
    <property type="project" value="InterPro"/>
</dbReference>
<dbReference type="PROSITE" id="PS50878">
    <property type="entry name" value="RT_POL"/>
    <property type="match status" value="1"/>
</dbReference>
<accession>A0AAV2DHF4</accession>
<dbReference type="InterPro" id="IPR012337">
    <property type="entry name" value="RNaseH-like_sf"/>
</dbReference>
<keyword evidence="1" id="KW-1133">Transmembrane helix</keyword>
<dbReference type="Gene3D" id="3.60.10.10">
    <property type="entry name" value="Endonuclease/exonuclease/phosphatase"/>
    <property type="match status" value="1"/>
</dbReference>
<feature type="transmembrane region" description="Helical" evidence="1">
    <location>
        <begin position="965"/>
        <end position="992"/>
    </location>
</feature>
<gene>
    <name evidence="3" type="ORF">LTRI10_LOCUS14527</name>
</gene>
<name>A0AAV2DHF4_9ROSI</name>